<accession>A0A6J2TBB4</accession>
<gene>
    <name evidence="3" type="primary">LOC115622440</name>
</gene>
<keyword evidence="1" id="KW-0472">Membrane</keyword>
<evidence type="ECO:0000313" key="2">
    <source>
        <dbReference type="Proteomes" id="UP000504634"/>
    </source>
</evidence>
<keyword evidence="1" id="KW-0812">Transmembrane</keyword>
<keyword evidence="1" id="KW-1133">Transmembrane helix</keyword>
<organism evidence="2 3">
    <name type="scientific">Drosophila lebanonensis</name>
    <name type="common">Fruit fly</name>
    <name type="synonym">Scaptodrosophila lebanonensis</name>
    <dbReference type="NCBI Taxonomy" id="7225"/>
    <lineage>
        <taxon>Eukaryota</taxon>
        <taxon>Metazoa</taxon>
        <taxon>Ecdysozoa</taxon>
        <taxon>Arthropoda</taxon>
        <taxon>Hexapoda</taxon>
        <taxon>Insecta</taxon>
        <taxon>Pterygota</taxon>
        <taxon>Neoptera</taxon>
        <taxon>Endopterygota</taxon>
        <taxon>Diptera</taxon>
        <taxon>Brachycera</taxon>
        <taxon>Muscomorpha</taxon>
        <taxon>Ephydroidea</taxon>
        <taxon>Drosophilidae</taxon>
        <taxon>Scaptodrosophila</taxon>
    </lineage>
</organism>
<dbReference type="AlphaFoldDB" id="A0A6J2TBB4"/>
<reference evidence="3" key="1">
    <citation type="submission" date="2025-08" db="UniProtKB">
        <authorList>
            <consortium name="RefSeq"/>
        </authorList>
    </citation>
    <scope>IDENTIFICATION</scope>
    <source>
        <strain evidence="3">11010-0011.00</strain>
        <tissue evidence="3">Whole body</tissue>
    </source>
</reference>
<evidence type="ECO:0000313" key="3">
    <source>
        <dbReference type="RefSeq" id="XP_030372242.1"/>
    </source>
</evidence>
<dbReference type="Proteomes" id="UP000504634">
    <property type="component" value="Unplaced"/>
</dbReference>
<feature type="transmembrane region" description="Helical" evidence="1">
    <location>
        <begin position="12"/>
        <end position="31"/>
    </location>
</feature>
<dbReference type="OrthoDB" id="7811175at2759"/>
<name>A0A6J2TBB4_DROLE</name>
<feature type="transmembrane region" description="Helical" evidence="1">
    <location>
        <begin position="51"/>
        <end position="69"/>
    </location>
</feature>
<feature type="transmembrane region" description="Helical" evidence="1">
    <location>
        <begin position="103"/>
        <end position="121"/>
    </location>
</feature>
<proteinExistence type="predicted"/>
<feature type="transmembrane region" description="Helical" evidence="1">
    <location>
        <begin position="81"/>
        <end position="97"/>
    </location>
</feature>
<keyword evidence="2" id="KW-1185">Reference proteome</keyword>
<protein>
    <submittedName>
        <fullName evidence="3">Uncharacterized protein LOC115622440</fullName>
    </submittedName>
</protein>
<sequence>MISELISKLQTKTGIISTGIVSALLAAVYLFQLNGSYDYVKGERVLEYVPPLQIACGLLLIGGVVKNDYRLYVPWMISNEFFIYVLLHSMVKIIVYGSIFDFALLSSIAIIAYLGCALLAVQKQLDKMYKAQERKYRNVPVKDVEIVNVL</sequence>
<evidence type="ECO:0000256" key="1">
    <source>
        <dbReference type="SAM" id="Phobius"/>
    </source>
</evidence>
<dbReference type="GeneID" id="115622440"/>
<dbReference type="RefSeq" id="XP_030372242.1">
    <property type="nucleotide sequence ID" value="XM_030516382.1"/>
</dbReference>